<accession>A0A1D3DLT7</accession>
<dbReference type="EMBL" id="ASHX02000001">
    <property type="protein sequence ID" value="OEJ93293.1"/>
    <property type="molecule type" value="Genomic_DNA"/>
</dbReference>
<dbReference type="Proteomes" id="UP000095329">
    <property type="component" value="Unassembled WGS sequence"/>
</dbReference>
<keyword evidence="1" id="KW-0175">Coiled coil</keyword>
<gene>
    <name evidence="3" type="ORF">J116_001175</name>
</gene>
<evidence type="ECO:0000256" key="2">
    <source>
        <dbReference type="SAM" id="MobiDB-lite"/>
    </source>
</evidence>
<dbReference type="STRING" id="1306406.J116_001175"/>
<proteinExistence type="predicted"/>
<evidence type="ECO:0000313" key="4">
    <source>
        <dbReference type="Proteomes" id="UP000095329"/>
    </source>
</evidence>
<evidence type="ECO:0000256" key="1">
    <source>
        <dbReference type="SAM" id="Coils"/>
    </source>
</evidence>
<dbReference type="Gene3D" id="1.25.40.10">
    <property type="entry name" value="Tetratricopeptide repeat domain"/>
    <property type="match status" value="2"/>
</dbReference>
<sequence length="992" mass="106856">MTTTPEQSPEAIRRALWENDRAPNGLLRNARAEELVAAAEATGDRALIRQALFGVIRAYEYSTERGKMLVPFARLLQEWDRDPSAFCSSDTHTFHWVFKWVSSGMLTLPEIPLATMEQWLAEMERRYRTAGYTERAVRQAEYELAVDTGDTERATRAFAAWTAADRDAMANCHACEINDQGSHWSGRGDDGKALRTWAPVLDGTSTCMEEPHRVLAKSLLPLVRTGRPDQARANHLRGYRMARGNESLLPSIGLHIEFCALTGNAARGLEILAEHASHLGSDGNPWARLQLLTGTLVLLRRLLALGAGDQPAVPYAGEQRTVRDLHDLLDADATAIAARFDARNGSTVVSGRLKDRLEQEPLLAALPLGLRPATSGPAASAVAAPVAAAPEPVRDDTATLPELVAEARRLRADGHPRADAAWERVAARATETDTAGDPLLAADLLDHRALAAGRADDATAREWFERVVDAYRAAGEPSRAVLAELRVAVAAMRTGAGPDEVRALFARADASADALDQDEPTRVRRIAAVALMRAKAEAMLDHDTDDHGAGRLDAELAAFEERFAPYLDADATGGGVDDLLAEADETRADLAWQAGDPETAHALLTRAAQRSLTAGRPWDAAAPLATRARLLLRLGRAGEAEESAREAYGHGAELTAPFDLAGIGLTLAEALYAQDGKESEAAEYALEAAHWYDAAGDTAGGGAYARLVLGRCLGEAGRAAEAAEVLESALPDLLEHGDDQAVQARDALARNLRTLGDHRGAAEQYLRAAETAAEWEHQGPHAQLATLAAESLARLGDLADEAAAAYQRAIALWEQVGEPRAQARALRSLAWLRAGRGDRTAAREVMDRALTALEGDDPALLEERAHTWAQMAELLVDGLESESADADERAGGAEPSESVEDVRQSAAAVRGEALDLLHQAQRTFAALGPDMLGDRVRAAFYAAWLERQLGRAEEAEARLRALAADLEEIGTEEARGMLTQVRGRLEEWAQES</sequence>
<evidence type="ECO:0008006" key="5">
    <source>
        <dbReference type="Google" id="ProtNLM"/>
    </source>
</evidence>
<feature type="coiled-coil region" evidence="1">
    <location>
        <begin position="945"/>
        <end position="972"/>
    </location>
</feature>
<reference evidence="3 4" key="1">
    <citation type="journal article" date="2013" name="Genome Announc.">
        <title>Genome Sequence of Streptomyces violaceusniger Strain SPC6, a Halotolerant Streptomycete That Exhibits Rapid Growth and Development.</title>
        <authorList>
            <person name="Chen X."/>
            <person name="Zhang B."/>
            <person name="Zhang W."/>
            <person name="Wu X."/>
            <person name="Zhang M."/>
            <person name="Chen T."/>
            <person name="Liu G."/>
            <person name="Dyson P."/>
        </authorList>
    </citation>
    <scope>NUCLEOTIDE SEQUENCE [LARGE SCALE GENOMIC DNA]</scope>
    <source>
        <strain evidence="3 4">SPC6</strain>
    </source>
</reference>
<comment type="caution">
    <text evidence="3">The sequence shown here is derived from an EMBL/GenBank/DDBJ whole genome shotgun (WGS) entry which is preliminary data.</text>
</comment>
<dbReference type="InterPro" id="IPR011990">
    <property type="entry name" value="TPR-like_helical_dom_sf"/>
</dbReference>
<dbReference type="OrthoDB" id="56388at2"/>
<name>A0A1D3DLT7_9ACTN</name>
<dbReference type="AlphaFoldDB" id="A0A1D3DLT7"/>
<evidence type="ECO:0000313" key="3">
    <source>
        <dbReference type="EMBL" id="OEJ93293.1"/>
    </source>
</evidence>
<dbReference type="RefSeq" id="WP_023591199.1">
    <property type="nucleotide sequence ID" value="NZ_ASHX02000001.1"/>
</dbReference>
<feature type="region of interest" description="Disordered" evidence="2">
    <location>
        <begin position="880"/>
        <end position="899"/>
    </location>
</feature>
<protein>
    <recommendedName>
        <fullName evidence="5">Tetratricopeptide repeat protein</fullName>
    </recommendedName>
</protein>
<dbReference type="eggNOG" id="COG0457">
    <property type="taxonomic scope" value="Bacteria"/>
</dbReference>
<organism evidence="3 4">
    <name type="scientific">Streptomyces thermolilacinus SPC6</name>
    <dbReference type="NCBI Taxonomy" id="1306406"/>
    <lineage>
        <taxon>Bacteria</taxon>
        <taxon>Bacillati</taxon>
        <taxon>Actinomycetota</taxon>
        <taxon>Actinomycetes</taxon>
        <taxon>Kitasatosporales</taxon>
        <taxon>Streptomycetaceae</taxon>
        <taxon>Streptomyces</taxon>
    </lineage>
</organism>
<dbReference type="SUPFAM" id="SSF48452">
    <property type="entry name" value="TPR-like"/>
    <property type="match status" value="2"/>
</dbReference>
<keyword evidence="4" id="KW-1185">Reference proteome</keyword>